<feature type="transmembrane region" description="Helical" evidence="2">
    <location>
        <begin position="40"/>
        <end position="65"/>
    </location>
</feature>
<feature type="compositionally biased region" description="Polar residues" evidence="1">
    <location>
        <begin position="262"/>
        <end position="276"/>
    </location>
</feature>
<dbReference type="EMBL" id="UZAI01019075">
    <property type="protein sequence ID" value="VDP42659.1"/>
    <property type="molecule type" value="Genomic_DNA"/>
</dbReference>
<keyword evidence="2" id="KW-0812">Transmembrane</keyword>
<feature type="compositionally biased region" description="Basic and acidic residues" evidence="1">
    <location>
        <begin position="776"/>
        <end position="785"/>
    </location>
</feature>
<protein>
    <recommendedName>
        <fullName evidence="3">Kinase D-interacting substrate of 220 kDa-like SAM domain-containing protein</fullName>
    </recommendedName>
</protein>
<keyword evidence="2" id="KW-0472">Membrane</keyword>
<feature type="region of interest" description="Disordered" evidence="1">
    <location>
        <begin position="191"/>
        <end position="277"/>
    </location>
</feature>
<keyword evidence="2" id="KW-1133">Transmembrane helix</keyword>
<feature type="compositionally biased region" description="Polar residues" evidence="1">
    <location>
        <begin position="191"/>
        <end position="200"/>
    </location>
</feature>
<keyword evidence="5" id="KW-1185">Reference proteome</keyword>
<evidence type="ECO:0000313" key="5">
    <source>
        <dbReference type="Proteomes" id="UP000277204"/>
    </source>
</evidence>
<proteinExistence type="predicted"/>
<evidence type="ECO:0000256" key="1">
    <source>
        <dbReference type="SAM" id="MobiDB-lite"/>
    </source>
</evidence>
<dbReference type="Proteomes" id="UP000277204">
    <property type="component" value="Unassembled WGS sequence"/>
</dbReference>
<feature type="region of interest" description="Disordered" evidence="1">
    <location>
        <begin position="1475"/>
        <end position="1494"/>
    </location>
</feature>
<accession>A0A183N1U3</accession>
<feature type="compositionally biased region" description="Basic and acidic residues" evidence="1">
    <location>
        <begin position="210"/>
        <end position="223"/>
    </location>
</feature>
<dbReference type="Pfam" id="PF23307">
    <property type="entry name" value="SAM_KIDINS220"/>
    <property type="match status" value="1"/>
</dbReference>
<evidence type="ECO:0000259" key="3">
    <source>
        <dbReference type="Pfam" id="PF23307"/>
    </source>
</evidence>
<gene>
    <name evidence="4" type="ORF">SMRZ_LOCUS22268</name>
</gene>
<feature type="region of interest" description="Disordered" evidence="1">
    <location>
        <begin position="776"/>
        <end position="795"/>
    </location>
</feature>
<sequence length="1528" mass="172731">MATLIAVDNSFLSIENKDSNSNPTPKIDGDVNTLTENLKVFIIVCAVISGLSFLILIAAITPGVLKLIRGRPFQHPIKKPFYPDLESYTDITMDNCYGGSLRKSYPFPNCIETGAYYNNDSRPFLGGSNKLTSTASMAAAAAAAAVTAADRHWRQMENVKYTNHHHPQQVYERGHFKSKDEIDLQGNLTRINSKMNTNFSGHDDDEDSSEESKQSDSNEHSSNEDEESSPADGPLFNSGEHLLNGENIPNSNHGTFHKKSLLGNQQGKEYSKSIGNNKRRKTISIERQKNEQLLRQYVLDACSVLSMLDRRIGGRQTRLIICVNAITGTVENSAATKKLLDFMHLLDHILMKPPTGGKSYDVPLILAPIGATEGVMNDVPPTLWVPNAVMIIAANISVINANNSRMHTVDSASLNDLNQMHRMSSALRLPLSNSSGGFNPKIWYSIHQLCHLPIYIEDEPLCFRVHDQINEQPFISPARSASNVQQSHQEKKTEVSQPKSMIDLYVGKHDLLHFNKKRFRHLLTLTAFTGRMVKLDRLFTQRIIYQSGQKSLSYLSALQYFANEPSLNTLVMWLCFLTHWPFHAAWLGVFIENYQKCEIKERNNYLLTNQTSRSQPEGLNRTLNDTNPSQFGMEQLGPSLTALYSRVIKRFGPIIQAVRLKALSASFLATSGVNSISGTFHTNTEPPPITNELLTSINKTLKICEIAFCDKDPTKLGEFLRSCDSNKLDSTILQTGSVTIHQLLRIMKLTPFLNPQMSNWIAESLLPKMNKLENNNEQKVIERKPTSSRSSRRSHTFNMTEDHGIVLPTNVTEIKKDSFRSCIAKLKETVPKKPLNQFTVNEVCHLVERIVILTNKYFKSNKMGLCQDSRSQDHLINNQNNSDLTKRLSSEESETLINDPMPPAAVNTTSDNITVSSTIRRYTDSIRKFNITGSVLDLCPLKDLEVKLNISPIDWKLFCAFIQHLKQTECEEMLISVKSPNSKEQFTVPCKHLAQNYPRIIQSSRDKLIETDKSSVLSEIRKDQLQMNTISDTSLTVKSAPLIKHYELDNELRRNERNDKSDQISVMHNNRSMSMVGVNRLNDTEHAINSNIHVPRYDHTMEISKLKTKSYHHSKAMEQTINSTQLPCEKHHHTLSPQSRQTYNNDKYIKSQYESKSQQYPYNVQPHLHHKPRHQKTSECKTPCDQNECNCCMHNIVMQDALTVCHAHTLPHNSHIYQQKQNHHQEAHECVIPPHLSSSTAFCNHHRKLITGNDLATTKAASATEQEESPNENLGISIHRCLQCELPFNTELNHQCVQQYIPNLYNSHKQVSSNALYSYKTAESMHHSLELPHIRSHEIKKVTQSPSMRHFNTVNDFPEIIKKDSASTSLAGEIGDEVADMSQLSNYEDDNDDGILLSGQNLEGKRIKKSSATIIDSDAVLYQHPCDCNYWYAHEQQAQHQEHNQLGLIQNEPIKTPDYKINSNDQEDQLNSSLDTLSTTTNTSSNDSSNTSIINDNISKHSQLDINSINSCDQLTSECSSDNTMNSK</sequence>
<dbReference type="STRING" id="48269.A0A183N1U3"/>
<reference evidence="4 5" key="1">
    <citation type="submission" date="2018-11" db="EMBL/GenBank/DDBJ databases">
        <authorList>
            <consortium name="Pathogen Informatics"/>
        </authorList>
    </citation>
    <scope>NUCLEOTIDE SEQUENCE [LARGE SCALE GENOMIC DNA]</scope>
    <source>
        <strain evidence="4 5">Zambia</strain>
    </source>
</reference>
<organism evidence="4 5">
    <name type="scientific">Schistosoma margrebowiei</name>
    <dbReference type="NCBI Taxonomy" id="48269"/>
    <lineage>
        <taxon>Eukaryota</taxon>
        <taxon>Metazoa</taxon>
        <taxon>Spiralia</taxon>
        <taxon>Lophotrochozoa</taxon>
        <taxon>Platyhelminthes</taxon>
        <taxon>Trematoda</taxon>
        <taxon>Digenea</taxon>
        <taxon>Strigeidida</taxon>
        <taxon>Schistosomatoidea</taxon>
        <taxon>Schistosomatidae</taxon>
        <taxon>Schistosoma</taxon>
    </lineage>
</organism>
<name>A0A183N1U3_9TREM</name>
<evidence type="ECO:0000313" key="4">
    <source>
        <dbReference type="EMBL" id="VDP42659.1"/>
    </source>
</evidence>
<evidence type="ECO:0000256" key="2">
    <source>
        <dbReference type="SAM" id="Phobius"/>
    </source>
</evidence>
<dbReference type="InterPro" id="IPR057092">
    <property type="entry name" value="SAM_KIDINS220"/>
</dbReference>
<feature type="domain" description="Kinase D-interacting substrate of 220 kDa-like SAM" evidence="3">
    <location>
        <begin position="917"/>
        <end position="971"/>
    </location>
</feature>